<dbReference type="CDD" id="cd21123">
    <property type="entry name" value="SPASM_MftC-like"/>
    <property type="match status" value="1"/>
</dbReference>
<dbReference type="CDD" id="cd01335">
    <property type="entry name" value="Radical_SAM"/>
    <property type="match status" value="1"/>
</dbReference>
<dbReference type="AlphaFoldDB" id="A0A971M484"/>
<dbReference type="Pfam" id="PF13186">
    <property type="entry name" value="SPASM"/>
    <property type="match status" value="1"/>
</dbReference>
<evidence type="ECO:0000313" key="9">
    <source>
        <dbReference type="Proteomes" id="UP000777265"/>
    </source>
</evidence>
<evidence type="ECO:0000256" key="3">
    <source>
        <dbReference type="ARBA" id="ARBA00022691"/>
    </source>
</evidence>
<comment type="cofactor">
    <cofactor evidence="1">
        <name>[4Fe-4S] cluster</name>
        <dbReference type="ChEBI" id="CHEBI:49883"/>
    </cofactor>
</comment>
<keyword evidence="5" id="KW-0408">Iron</keyword>
<dbReference type="PROSITE" id="PS51918">
    <property type="entry name" value="RADICAL_SAM"/>
    <property type="match status" value="1"/>
</dbReference>
<evidence type="ECO:0000256" key="4">
    <source>
        <dbReference type="ARBA" id="ARBA00022723"/>
    </source>
</evidence>
<protein>
    <submittedName>
        <fullName evidence="8">Radical SAM protein</fullName>
    </submittedName>
</protein>
<reference evidence="8" key="2">
    <citation type="submission" date="2020-01" db="EMBL/GenBank/DDBJ databases">
        <authorList>
            <person name="Campanaro S."/>
        </authorList>
    </citation>
    <scope>NUCLEOTIDE SEQUENCE</scope>
    <source>
        <strain evidence="8">AS06rmzACSIP_7</strain>
    </source>
</reference>
<dbReference type="NCBIfam" id="TIGR04085">
    <property type="entry name" value="rSAM_more_4Fe4S"/>
    <property type="match status" value="1"/>
</dbReference>
<evidence type="ECO:0000256" key="6">
    <source>
        <dbReference type="ARBA" id="ARBA00023014"/>
    </source>
</evidence>
<reference evidence="8" key="1">
    <citation type="journal article" date="2020" name="Biotechnol. Biofuels">
        <title>New insights from the biogas microbiome by comprehensive genome-resolved metagenomics of nearly 1600 species originating from multiple anaerobic digesters.</title>
        <authorList>
            <person name="Campanaro S."/>
            <person name="Treu L."/>
            <person name="Rodriguez-R L.M."/>
            <person name="Kovalovszki A."/>
            <person name="Ziels R.M."/>
            <person name="Maus I."/>
            <person name="Zhu X."/>
            <person name="Kougias P.G."/>
            <person name="Basile A."/>
            <person name="Luo G."/>
            <person name="Schluter A."/>
            <person name="Konstantinidis K.T."/>
            <person name="Angelidaki I."/>
        </authorList>
    </citation>
    <scope>NUCLEOTIDE SEQUENCE</scope>
    <source>
        <strain evidence="8">AS06rmzACSIP_7</strain>
    </source>
</reference>
<keyword evidence="3" id="KW-0949">S-adenosyl-L-methionine</keyword>
<keyword evidence="4" id="KW-0479">Metal-binding</keyword>
<accession>A0A971M484</accession>
<evidence type="ECO:0000313" key="8">
    <source>
        <dbReference type="EMBL" id="NLW34944.1"/>
    </source>
</evidence>
<dbReference type="Proteomes" id="UP000777265">
    <property type="component" value="Unassembled WGS sequence"/>
</dbReference>
<dbReference type="SFLD" id="SFLDG01386">
    <property type="entry name" value="main_SPASM_domain-containing"/>
    <property type="match status" value="1"/>
</dbReference>
<dbReference type="PIRSF" id="PIRSF037420">
    <property type="entry name" value="PQQ_syn_pqqE"/>
    <property type="match status" value="1"/>
</dbReference>
<proteinExistence type="predicted"/>
<dbReference type="PANTHER" id="PTHR11228">
    <property type="entry name" value="RADICAL SAM DOMAIN PROTEIN"/>
    <property type="match status" value="1"/>
</dbReference>
<dbReference type="SUPFAM" id="SSF102114">
    <property type="entry name" value="Radical SAM enzymes"/>
    <property type="match status" value="1"/>
</dbReference>
<dbReference type="InterPro" id="IPR007197">
    <property type="entry name" value="rSAM"/>
</dbReference>
<dbReference type="GO" id="GO:0003824">
    <property type="term" value="F:catalytic activity"/>
    <property type="evidence" value="ECO:0007669"/>
    <property type="project" value="InterPro"/>
</dbReference>
<evidence type="ECO:0000256" key="1">
    <source>
        <dbReference type="ARBA" id="ARBA00001966"/>
    </source>
</evidence>
<dbReference type="InterPro" id="IPR058240">
    <property type="entry name" value="rSAM_sf"/>
</dbReference>
<gene>
    <name evidence="8" type="ORF">GXY80_05600</name>
</gene>
<dbReference type="GO" id="GO:0046872">
    <property type="term" value="F:metal ion binding"/>
    <property type="evidence" value="ECO:0007669"/>
    <property type="project" value="UniProtKB-KW"/>
</dbReference>
<dbReference type="Pfam" id="PF04055">
    <property type="entry name" value="Radical_SAM"/>
    <property type="match status" value="1"/>
</dbReference>
<keyword evidence="6" id="KW-0411">Iron-sulfur</keyword>
<dbReference type="SFLD" id="SFLDS00029">
    <property type="entry name" value="Radical_SAM"/>
    <property type="match status" value="1"/>
</dbReference>
<keyword evidence="2" id="KW-0004">4Fe-4S</keyword>
<comment type="caution">
    <text evidence="8">The sequence shown here is derived from an EMBL/GenBank/DDBJ whole genome shotgun (WGS) entry which is preliminary data.</text>
</comment>
<name>A0A971M484_9BACT</name>
<feature type="domain" description="Radical SAM core" evidence="7">
    <location>
        <begin position="5"/>
        <end position="225"/>
    </location>
</feature>
<evidence type="ECO:0000256" key="5">
    <source>
        <dbReference type="ARBA" id="ARBA00023004"/>
    </source>
</evidence>
<evidence type="ECO:0000256" key="2">
    <source>
        <dbReference type="ARBA" id="ARBA00022485"/>
    </source>
</evidence>
<organism evidence="8 9">
    <name type="scientific">Syntrophorhabdus aromaticivorans</name>
    <dbReference type="NCBI Taxonomy" id="328301"/>
    <lineage>
        <taxon>Bacteria</taxon>
        <taxon>Pseudomonadati</taxon>
        <taxon>Thermodesulfobacteriota</taxon>
        <taxon>Syntrophorhabdia</taxon>
        <taxon>Syntrophorhabdales</taxon>
        <taxon>Syntrophorhabdaceae</taxon>
        <taxon>Syntrophorhabdus</taxon>
    </lineage>
</organism>
<dbReference type="Gene3D" id="3.20.20.70">
    <property type="entry name" value="Aldolase class I"/>
    <property type="match status" value="1"/>
</dbReference>
<dbReference type="InterPro" id="IPR050377">
    <property type="entry name" value="Radical_SAM_PqqE_MftC-like"/>
</dbReference>
<dbReference type="InterPro" id="IPR023885">
    <property type="entry name" value="4Fe4S-binding_SPASM_dom"/>
</dbReference>
<dbReference type="PANTHER" id="PTHR11228:SF7">
    <property type="entry name" value="PQQA PEPTIDE CYCLASE"/>
    <property type="match status" value="1"/>
</dbReference>
<dbReference type="InterPro" id="IPR017200">
    <property type="entry name" value="PqqE-like"/>
</dbReference>
<dbReference type="EMBL" id="JAAYEE010000095">
    <property type="protein sequence ID" value="NLW34944.1"/>
    <property type="molecule type" value="Genomic_DNA"/>
</dbReference>
<dbReference type="GO" id="GO:0051539">
    <property type="term" value="F:4 iron, 4 sulfur cluster binding"/>
    <property type="evidence" value="ECO:0007669"/>
    <property type="project" value="UniProtKB-KW"/>
</dbReference>
<dbReference type="SFLD" id="SFLDG01067">
    <property type="entry name" value="SPASM/twitch_domain_containing"/>
    <property type="match status" value="1"/>
</dbReference>
<dbReference type="InterPro" id="IPR013785">
    <property type="entry name" value="Aldolase_TIM"/>
</dbReference>
<sequence length="350" mass="38020">MTDSQSFEFFIQWHLTERCNLRCRHCYQLGERMKEMTLGEITGVVGDISDLLKSWSDAYDITFASSVNVTGGEPFLRHDLLQVLEVIGRRGFDLYVLSNGILIDRGRAQDLSRCAVKGVQVSLEGPEPIHDMIRGKGAFTGALKGVEFLIDAGLKVTLNVTLSALNADYVTDIVQVASAVGVQRLGFSRLVPSGRASGLADSALSPARVKETYQTIFSLAVTGVEIVTGDPVASQLKSPRGEGEDDSLLKGGCAAGFSGLTFLPDGTITPCRRMGIPIGNVLRDSLREVWATSPILEALRTRDAYKGKCRGCRRWSVCRGCRAIAYAYSVSRGENDFLAEDPQCPVDDIS</sequence>
<evidence type="ECO:0000259" key="7">
    <source>
        <dbReference type="PROSITE" id="PS51918"/>
    </source>
</evidence>